<dbReference type="EMBL" id="CAJNON010000009">
    <property type="protein sequence ID" value="CAF0760877.1"/>
    <property type="molecule type" value="Genomic_DNA"/>
</dbReference>
<dbReference type="SMART" id="SM00198">
    <property type="entry name" value="SCP"/>
    <property type="match status" value="1"/>
</dbReference>
<comment type="caution">
    <text evidence="3">The sequence shown here is derived from an EMBL/GenBank/DDBJ whole genome shotgun (WGS) entry which is preliminary data.</text>
</comment>
<accession>A0A813Q043</accession>
<organism evidence="3 4">
    <name type="scientific">Adineta steineri</name>
    <dbReference type="NCBI Taxonomy" id="433720"/>
    <lineage>
        <taxon>Eukaryota</taxon>
        <taxon>Metazoa</taxon>
        <taxon>Spiralia</taxon>
        <taxon>Gnathifera</taxon>
        <taxon>Rotifera</taxon>
        <taxon>Eurotatoria</taxon>
        <taxon>Bdelloidea</taxon>
        <taxon>Adinetida</taxon>
        <taxon>Adinetidae</taxon>
        <taxon>Adineta</taxon>
    </lineage>
</organism>
<evidence type="ECO:0000259" key="2">
    <source>
        <dbReference type="SMART" id="SM00198"/>
    </source>
</evidence>
<dbReference type="AlphaFoldDB" id="A0A813Q043"/>
<dbReference type="SUPFAM" id="SSF55797">
    <property type="entry name" value="PR-1-like"/>
    <property type="match status" value="1"/>
</dbReference>
<dbReference type="Proteomes" id="UP000663891">
    <property type="component" value="Unassembled WGS sequence"/>
</dbReference>
<dbReference type="PANTHER" id="PTHR10334">
    <property type="entry name" value="CYSTEINE-RICH SECRETORY PROTEIN-RELATED"/>
    <property type="match status" value="1"/>
</dbReference>
<evidence type="ECO:0000256" key="1">
    <source>
        <dbReference type="SAM" id="SignalP"/>
    </source>
</evidence>
<feature type="domain" description="SCP" evidence="2">
    <location>
        <begin position="50"/>
        <end position="186"/>
    </location>
</feature>
<feature type="chain" id="PRO_5032903550" description="SCP domain-containing protein" evidence="1">
    <location>
        <begin position="21"/>
        <end position="366"/>
    </location>
</feature>
<dbReference type="OrthoDB" id="10043185at2759"/>
<dbReference type="InterPro" id="IPR035940">
    <property type="entry name" value="CAP_sf"/>
</dbReference>
<dbReference type="Pfam" id="PF00188">
    <property type="entry name" value="CAP"/>
    <property type="match status" value="1"/>
</dbReference>
<reference evidence="3" key="1">
    <citation type="submission" date="2021-02" db="EMBL/GenBank/DDBJ databases">
        <authorList>
            <person name="Nowell W R."/>
        </authorList>
    </citation>
    <scope>NUCLEOTIDE SEQUENCE</scope>
</reference>
<evidence type="ECO:0000313" key="3">
    <source>
        <dbReference type="EMBL" id="CAF0760877.1"/>
    </source>
</evidence>
<evidence type="ECO:0000313" key="4">
    <source>
        <dbReference type="Proteomes" id="UP000663891"/>
    </source>
</evidence>
<proteinExistence type="predicted"/>
<dbReference type="Gene3D" id="3.40.33.10">
    <property type="entry name" value="CAP"/>
    <property type="match status" value="1"/>
</dbReference>
<dbReference type="InterPro" id="IPR001283">
    <property type="entry name" value="CRISP-related"/>
</dbReference>
<keyword evidence="1" id="KW-0732">Signal</keyword>
<protein>
    <recommendedName>
        <fullName evidence="2">SCP domain-containing protein</fullName>
    </recommendedName>
</protein>
<sequence>MFLGSIHILLMLSFFQFYELCPYEYRATDENHSYCSQPFPNVIDQRVTASERINILKIHNYERQLVRGTNMEKMYWNQDLAEIALRYARGCKFDHDKANQRSVPKIPLSTGQNLAMGYENWTQAIGGWVEEKEYYLHGYPSTGIVAHYTQMIWHSAVLVGCAATICPPYGPYEIPWLFYVCNYITGQLNSNVYPPYNQGVYDYPLHDCHGKVCLYNGTLDLNTCQCQCSTYASGSQCERLNCSKLPPCPYSSSGACVLVNVPLECPHLCGLCDRYEILKKVYGENNLAPNTPLIKRTTKTTTISSTTKKKSHGRKLKTTLRYQYLEKHKTTTIVSTSTKNNCYYLSLSIYLYCLHNIILIISSKFF</sequence>
<dbReference type="InterPro" id="IPR014044">
    <property type="entry name" value="CAP_dom"/>
</dbReference>
<name>A0A813Q043_9BILA</name>
<feature type="signal peptide" evidence="1">
    <location>
        <begin position="1"/>
        <end position="20"/>
    </location>
</feature>
<gene>
    <name evidence="3" type="ORF">VCS650_LOCUS1800</name>
</gene>
<dbReference type="PRINTS" id="PR00837">
    <property type="entry name" value="V5TPXLIKE"/>
</dbReference>